<gene>
    <name evidence="2" type="ORF">EYS42_01850</name>
</gene>
<dbReference type="SUPFAM" id="SSF52777">
    <property type="entry name" value="CoA-dependent acyltransferases"/>
    <property type="match status" value="1"/>
</dbReference>
<protein>
    <submittedName>
        <fullName evidence="2">Uncharacterized protein</fullName>
    </submittedName>
</protein>
<dbReference type="Pfam" id="PF02458">
    <property type="entry name" value="Transferase"/>
    <property type="match status" value="1"/>
</dbReference>
<reference evidence="2 3" key="1">
    <citation type="submission" date="2019-02" db="EMBL/GenBank/DDBJ databases">
        <title>Aquabacterium sp. strain KMB7.</title>
        <authorList>
            <person name="Chen W.-M."/>
        </authorList>
    </citation>
    <scope>NUCLEOTIDE SEQUENCE [LARGE SCALE GENOMIC DNA]</scope>
    <source>
        <strain evidence="2 3">KMB7</strain>
    </source>
</reference>
<dbReference type="PANTHER" id="PTHR31642:SF310">
    <property type="entry name" value="FATTY ALCOHOL:CAFFEOYL-COA ACYLTRANSFERASE"/>
    <property type="match status" value="1"/>
</dbReference>
<comment type="caution">
    <text evidence="2">The sequence shown here is derived from an EMBL/GenBank/DDBJ whole genome shotgun (WGS) entry which is preliminary data.</text>
</comment>
<dbReference type="InterPro" id="IPR023213">
    <property type="entry name" value="CAT-like_dom_sf"/>
</dbReference>
<name>A0A4Q9H5T6_9BURK</name>
<keyword evidence="1" id="KW-0808">Transferase</keyword>
<dbReference type="EMBL" id="SIXI01000001">
    <property type="protein sequence ID" value="TBO34204.1"/>
    <property type="molecule type" value="Genomic_DNA"/>
</dbReference>
<dbReference type="RefSeq" id="WP_130966154.1">
    <property type="nucleotide sequence ID" value="NZ_SIXI01000001.1"/>
</dbReference>
<organism evidence="2 3">
    <name type="scientific">Aquabacterium lacunae</name>
    <dbReference type="NCBI Taxonomy" id="2528630"/>
    <lineage>
        <taxon>Bacteria</taxon>
        <taxon>Pseudomonadati</taxon>
        <taxon>Pseudomonadota</taxon>
        <taxon>Betaproteobacteria</taxon>
        <taxon>Burkholderiales</taxon>
        <taxon>Aquabacterium</taxon>
    </lineage>
</organism>
<evidence type="ECO:0000313" key="2">
    <source>
        <dbReference type="EMBL" id="TBO34204.1"/>
    </source>
</evidence>
<dbReference type="OrthoDB" id="3920163at2"/>
<evidence type="ECO:0000313" key="3">
    <source>
        <dbReference type="Proteomes" id="UP000292120"/>
    </source>
</evidence>
<dbReference type="PANTHER" id="PTHR31642">
    <property type="entry name" value="TRICHOTHECENE 3-O-ACETYLTRANSFERASE"/>
    <property type="match status" value="1"/>
</dbReference>
<proteinExistence type="predicted"/>
<dbReference type="AlphaFoldDB" id="A0A4Q9H5T6"/>
<keyword evidence="3" id="KW-1185">Reference proteome</keyword>
<dbReference type="InterPro" id="IPR050317">
    <property type="entry name" value="Plant_Fungal_Acyltransferase"/>
</dbReference>
<accession>A0A4Q9H5T6</accession>
<evidence type="ECO:0000256" key="1">
    <source>
        <dbReference type="ARBA" id="ARBA00022679"/>
    </source>
</evidence>
<dbReference type="GO" id="GO:0044550">
    <property type="term" value="P:secondary metabolite biosynthetic process"/>
    <property type="evidence" value="ECO:0007669"/>
    <property type="project" value="TreeGrafter"/>
</dbReference>
<dbReference type="GO" id="GO:0016747">
    <property type="term" value="F:acyltransferase activity, transferring groups other than amino-acyl groups"/>
    <property type="evidence" value="ECO:0007669"/>
    <property type="project" value="TreeGrafter"/>
</dbReference>
<dbReference type="Gene3D" id="3.30.559.10">
    <property type="entry name" value="Chloramphenicol acetyltransferase-like domain"/>
    <property type="match status" value="2"/>
</dbReference>
<sequence>MPKPQSTLVMSKIVKCGATCERQYLTGVDVFNTHTGIPVTLVYPKGLDVARLEAGLVREVARQPVMAGRIKTDEQGMAYIDGNDGGLALRVHRVKGRMPNFGPDCHMAKDLKHFGRVIFPWSVVNKDVSLFHIDVHQYECGGAVLCITGIHSLYDGSSFWKFMLDWAKATRGEPTEPPDFDRSIMIRIGQEHINDPFDTGLVYSAGFWQRLKLYWGFAWQALTALDKGVFRIPASTIDQWKAQAKAELPPDHPGVSTVDLVTLHVMKEMSPVMWCDKDRFIGMVIDLRYKRRLRLPRDYYGNALGQGEVRYTKRELETESLAQLAARCKVPSETVSDKVFFGFLGFMERMRQEKKCHTLMMKNAVDTIEAGVVLNNCSHFPTYDIDFGTGKPSWHDNAQVVYRMIMLCPTPQQDGGIDVHLTARKNEVAVFRKLYG</sequence>
<dbReference type="Proteomes" id="UP000292120">
    <property type="component" value="Unassembled WGS sequence"/>
</dbReference>